<dbReference type="CDD" id="cd03749">
    <property type="entry name" value="proteasome_alpha_type_1"/>
    <property type="match status" value="1"/>
</dbReference>
<comment type="similarity">
    <text evidence="6">Belongs to the peptidase T1A family.</text>
</comment>
<comment type="caution">
    <text evidence="8">The sequence shown here is derived from an EMBL/GenBank/DDBJ whole genome shotgun (WGS) entry which is preliminary data.</text>
</comment>
<dbReference type="Proteomes" id="UP001628156">
    <property type="component" value="Unassembled WGS sequence"/>
</dbReference>
<dbReference type="EMBL" id="BAAFRS010000163">
    <property type="protein sequence ID" value="GAB1223865.1"/>
    <property type="molecule type" value="Genomic_DNA"/>
</dbReference>
<keyword evidence="3" id="KW-0963">Cytoplasm</keyword>
<name>A0ABQ0DLY2_9EUKA</name>
<keyword evidence="9" id="KW-1185">Reference proteome</keyword>
<sequence>MFRNQYDSDNITWSPQGRLFQIEYATEAVKQGSAVVGVKSKTHAVVATFNRQTDELGAYQKKIFEIDDHIGVAISGFCADARVITSQMRSECIDYSYVYGTPHPVEKLVKHVSDNAQVNTQKYGLRPYGVGLLVIGYDTKPRLFETSPSGLYYGYKAQAIGARSQSCRTYLEKHFESFKELDEEQLIKQAILALRESLTTTNDKLSVLNCSVAIVGKDTPFRFITDKELQKQLDNLDTQQMEMVQAEVD</sequence>
<evidence type="ECO:0000256" key="3">
    <source>
        <dbReference type="ARBA" id="ARBA00022490"/>
    </source>
</evidence>
<dbReference type="SMART" id="SM00948">
    <property type="entry name" value="Proteasome_A_N"/>
    <property type="match status" value="1"/>
</dbReference>
<proteinExistence type="inferred from homology"/>
<evidence type="ECO:0000256" key="6">
    <source>
        <dbReference type="PROSITE-ProRule" id="PRU00808"/>
    </source>
</evidence>
<evidence type="ECO:0000256" key="5">
    <source>
        <dbReference type="ARBA" id="ARBA00023242"/>
    </source>
</evidence>
<dbReference type="PROSITE" id="PS51475">
    <property type="entry name" value="PROTEASOME_ALPHA_2"/>
    <property type="match status" value="1"/>
</dbReference>
<accession>A0ABQ0DLY2</accession>
<gene>
    <name evidence="8" type="ORF">ENUP19_0163G0019</name>
</gene>
<dbReference type="InterPro" id="IPR029055">
    <property type="entry name" value="Ntn_hydrolases_N"/>
</dbReference>
<comment type="subcellular location">
    <subcellularLocation>
        <location evidence="2">Cytoplasm</location>
    </subcellularLocation>
    <subcellularLocation>
        <location evidence="1">Nucleus</location>
    </subcellularLocation>
</comment>
<evidence type="ECO:0000313" key="8">
    <source>
        <dbReference type="EMBL" id="GAB1223865.1"/>
    </source>
</evidence>
<dbReference type="InterPro" id="IPR050115">
    <property type="entry name" value="Proteasome_alpha"/>
</dbReference>
<dbReference type="InterPro" id="IPR023332">
    <property type="entry name" value="Proteasome_alpha-type"/>
</dbReference>
<evidence type="ECO:0000313" key="9">
    <source>
        <dbReference type="Proteomes" id="UP001628156"/>
    </source>
</evidence>
<dbReference type="InterPro" id="IPR035144">
    <property type="entry name" value="Proteasome_alpha1"/>
</dbReference>
<dbReference type="Pfam" id="PF10584">
    <property type="entry name" value="Proteasome_A_N"/>
    <property type="match status" value="1"/>
</dbReference>
<dbReference type="InterPro" id="IPR000426">
    <property type="entry name" value="Proteasome_asu_N"/>
</dbReference>
<dbReference type="InterPro" id="IPR001353">
    <property type="entry name" value="Proteasome_sua/b"/>
</dbReference>
<keyword evidence="5" id="KW-0539">Nucleus</keyword>
<organism evidence="8 9">
    <name type="scientific">Entamoeba nuttalli</name>
    <dbReference type="NCBI Taxonomy" id="412467"/>
    <lineage>
        <taxon>Eukaryota</taxon>
        <taxon>Amoebozoa</taxon>
        <taxon>Evosea</taxon>
        <taxon>Archamoebae</taxon>
        <taxon>Mastigamoebida</taxon>
        <taxon>Entamoebidae</taxon>
        <taxon>Entamoeba</taxon>
    </lineage>
</organism>
<feature type="domain" description="Proteasome alpha-type subunits" evidence="7">
    <location>
        <begin position="6"/>
        <end position="28"/>
    </location>
</feature>
<evidence type="ECO:0000256" key="4">
    <source>
        <dbReference type="ARBA" id="ARBA00022942"/>
    </source>
</evidence>
<dbReference type="Gene3D" id="3.60.20.10">
    <property type="entry name" value="Glutamine Phosphoribosylpyrophosphate, subunit 1, domain 1"/>
    <property type="match status" value="1"/>
</dbReference>
<dbReference type="SUPFAM" id="SSF56235">
    <property type="entry name" value="N-terminal nucleophile aminohydrolases (Ntn hydrolases)"/>
    <property type="match status" value="1"/>
</dbReference>
<evidence type="ECO:0000256" key="2">
    <source>
        <dbReference type="ARBA" id="ARBA00004496"/>
    </source>
</evidence>
<keyword evidence="4 6" id="KW-0647">Proteasome</keyword>
<evidence type="ECO:0000259" key="7">
    <source>
        <dbReference type="SMART" id="SM00948"/>
    </source>
</evidence>
<reference evidence="8 9" key="1">
    <citation type="journal article" date="2019" name="PLoS Negl. Trop. Dis.">
        <title>Whole genome sequencing of Entamoeba nuttalli reveals mammalian host-related molecular signatures and a novel octapeptide-repeat surface protein.</title>
        <authorList>
            <person name="Tanaka M."/>
            <person name="Makiuchi T."/>
            <person name="Komiyama T."/>
            <person name="Shiina T."/>
            <person name="Osaki K."/>
            <person name="Tachibana H."/>
        </authorList>
    </citation>
    <scope>NUCLEOTIDE SEQUENCE [LARGE SCALE GENOMIC DNA]</scope>
    <source>
        <strain evidence="8 9">P19-061405</strain>
    </source>
</reference>
<evidence type="ECO:0000256" key="1">
    <source>
        <dbReference type="ARBA" id="ARBA00004123"/>
    </source>
</evidence>
<dbReference type="Pfam" id="PF00227">
    <property type="entry name" value="Proteasome"/>
    <property type="match status" value="1"/>
</dbReference>
<protein>
    <recommendedName>
        <fullName evidence="7">Proteasome alpha-type subunits domain-containing protein</fullName>
    </recommendedName>
</protein>
<dbReference type="PANTHER" id="PTHR11599">
    <property type="entry name" value="PROTEASOME SUBUNIT ALPHA/BETA"/>
    <property type="match status" value="1"/>
</dbReference>